<reference evidence="1" key="1">
    <citation type="journal article" date="2014" name="Int. J. Syst. Evol. Microbiol.">
        <title>Complete genome sequence of Corynebacterium casei LMG S-19264T (=DSM 44701T), isolated from a smear-ripened cheese.</title>
        <authorList>
            <consortium name="US DOE Joint Genome Institute (JGI-PGF)"/>
            <person name="Walter F."/>
            <person name="Albersmeier A."/>
            <person name="Kalinowski J."/>
            <person name="Ruckert C."/>
        </authorList>
    </citation>
    <scope>NUCLEOTIDE SEQUENCE</scope>
    <source>
        <strain evidence="1">CGMCC 1.12754</strain>
    </source>
</reference>
<comment type="caution">
    <text evidence="1">The sequence shown here is derived from an EMBL/GenBank/DDBJ whole genome shotgun (WGS) entry which is preliminary data.</text>
</comment>
<protein>
    <recommendedName>
        <fullName evidence="3">YaaC-like Protein</fullName>
    </recommendedName>
</protein>
<dbReference type="AlphaFoldDB" id="A0A917HLS7"/>
<dbReference type="RefSeq" id="WP_188456200.1">
    <property type="nucleotide sequence ID" value="NZ_BMFR01000014.1"/>
</dbReference>
<dbReference type="Pfam" id="PF14175">
    <property type="entry name" value="YaaC"/>
    <property type="match status" value="1"/>
</dbReference>
<dbReference type="Proteomes" id="UP000622860">
    <property type="component" value="Unassembled WGS sequence"/>
</dbReference>
<organism evidence="1 2">
    <name type="scientific">Virgibacillus oceani</name>
    <dbReference type="NCBI Taxonomy" id="1479511"/>
    <lineage>
        <taxon>Bacteria</taxon>
        <taxon>Bacillati</taxon>
        <taxon>Bacillota</taxon>
        <taxon>Bacilli</taxon>
        <taxon>Bacillales</taxon>
        <taxon>Bacillaceae</taxon>
        <taxon>Virgibacillus</taxon>
    </lineage>
</organism>
<keyword evidence="2" id="KW-1185">Reference proteome</keyword>
<proteinExistence type="predicted"/>
<dbReference type="EMBL" id="BMFR01000014">
    <property type="protein sequence ID" value="GGG82543.1"/>
    <property type="molecule type" value="Genomic_DNA"/>
</dbReference>
<accession>A0A917HLS7</accession>
<evidence type="ECO:0008006" key="3">
    <source>
        <dbReference type="Google" id="ProtNLM"/>
    </source>
</evidence>
<sequence>MREQERQSFYTYLLSQETGHGYLHHCYQKLNGIDADTKSYENCSAFLYYIDHGNRFFANAKQLDTLLQPLLMFYGTTHLLKACLLTKRPNYPESTAILAHGVSTRKRKKKQYTFMQDEVKPQHNGLFSYVSKHLYSLDHMPFEKIKMRDLLTLIPEMNDLFRYNGDERLVTIGEINTAALHFPTDLLDSYHLTKNAFVKRITPHLPTISNITVDGNHIHVKLMKPLKNPAGPFVFHLDNNEIYFPKHRENFITIPEVLVHYLVLYNLSMISRYETEWWGELLATKADVDYPFIKQFLNVTAWKMPLLLGNELIRNTD</sequence>
<dbReference type="InterPro" id="IPR026988">
    <property type="entry name" value="YaaC-like"/>
</dbReference>
<evidence type="ECO:0000313" key="1">
    <source>
        <dbReference type="EMBL" id="GGG82543.1"/>
    </source>
</evidence>
<name>A0A917HLS7_9BACI</name>
<evidence type="ECO:0000313" key="2">
    <source>
        <dbReference type="Proteomes" id="UP000622860"/>
    </source>
</evidence>
<reference evidence="1" key="2">
    <citation type="submission" date="2020-09" db="EMBL/GenBank/DDBJ databases">
        <authorList>
            <person name="Sun Q."/>
            <person name="Zhou Y."/>
        </authorList>
    </citation>
    <scope>NUCLEOTIDE SEQUENCE</scope>
    <source>
        <strain evidence="1">CGMCC 1.12754</strain>
    </source>
</reference>
<gene>
    <name evidence="1" type="ORF">GCM10011398_30090</name>
</gene>